<reference evidence="2 3" key="1">
    <citation type="submission" date="2018-08" db="EMBL/GenBank/DDBJ databases">
        <title>Actinomadura spongicola sp. nov., isolated from marine sponge Leucetta chagosensis.</title>
        <authorList>
            <person name="Li L."/>
            <person name="Lin H.W."/>
        </authorList>
    </citation>
    <scope>NUCLEOTIDE SEQUENCE [LARGE SCALE GENOMIC DNA]</scope>
    <source>
        <strain evidence="2 3">LHW52907</strain>
    </source>
</reference>
<name>A0A372GMT3_9ACTN</name>
<dbReference type="EMBL" id="QVNQ01000002">
    <property type="protein sequence ID" value="RFS86696.1"/>
    <property type="molecule type" value="Genomic_DNA"/>
</dbReference>
<evidence type="ECO:0000313" key="2">
    <source>
        <dbReference type="EMBL" id="RFS86696.1"/>
    </source>
</evidence>
<dbReference type="OrthoDB" id="4301277at2"/>
<proteinExistence type="predicted"/>
<gene>
    <name evidence="2" type="ORF">D0T12_07445</name>
</gene>
<comment type="caution">
    <text evidence="2">The sequence shown here is derived from an EMBL/GenBank/DDBJ whole genome shotgun (WGS) entry which is preliminary data.</text>
</comment>
<evidence type="ECO:0000313" key="3">
    <source>
        <dbReference type="Proteomes" id="UP000262882"/>
    </source>
</evidence>
<dbReference type="Pfam" id="PF04149">
    <property type="entry name" value="DUF397"/>
    <property type="match status" value="1"/>
</dbReference>
<accession>A0A372GMT3</accession>
<organism evidence="2 3">
    <name type="scientific">Actinomadura spongiicola</name>
    <dbReference type="NCBI Taxonomy" id="2303421"/>
    <lineage>
        <taxon>Bacteria</taxon>
        <taxon>Bacillati</taxon>
        <taxon>Actinomycetota</taxon>
        <taxon>Actinomycetes</taxon>
        <taxon>Streptosporangiales</taxon>
        <taxon>Thermomonosporaceae</taxon>
        <taxon>Actinomadura</taxon>
    </lineage>
</organism>
<evidence type="ECO:0000259" key="1">
    <source>
        <dbReference type="Pfam" id="PF04149"/>
    </source>
</evidence>
<keyword evidence="3" id="KW-1185">Reference proteome</keyword>
<dbReference type="Proteomes" id="UP000262882">
    <property type="component" value="Unassembled WGS sequence"/>
</dbReference>
<dbReference type="InterPro" id="IPR007278">
    <property type="entry name" value="DUF397"/>
</dbReference>
<dbReference type="AlphaFoldDB" id="A0A372GMT3"/>
<sequence length="68" mass="7377">MDLSRADWFKSSHSGDANTACVEVATNLPAIVAVRDSTNPTGPALVFSPAAWKRFTDKLKNDELHPHA</sequence>
<feature type="domain" description="DUF397" evidence="1">
    <location>
        <begin position="6"/>
        <end position="60"/>
    </location>
</feature>
<protein>
    <submittedName>
        <fullName evidence="2">DUF397 domain-containing protein</fullName>
    </submittedName>
</protein>